<reference evidence="6" key="1">
    <citation type="journal article" date="2023" name="Mol. Phylogenet. Evol.">
        <title>Genome-scale phylogeny and comparative genomics of the fungal order Sordariales.</title>
        <authorList>
            <person name="Hensen N."/>
            <person name="Bonometti L."/>
            <person name="Westerberg I."/>
            <person name="Brannstrom I.O."/>
            <person name="Guillou S."/>
            <person name="Cros-Aarteil S."/>
            <person name="Calhoun S."/>
            <person name="Haridas S."/>
            <person name="Kuo A."/>
            <person name="Mondo S."/>
            <person name="Pangilinan J."/>
            <person name="Riley R."/>
            <person name="LaButti K."/>
            <person name="Andreopoulos B."/>
            <person name="Lipzen A."/>
            <person name="Chen C."/>
            <person name="Yan M."/>
            <person name="Daum C."/>
            <person name="Ng V."/>
            <person name="Clum A."/>
            <person name="Steindorff A."/>
            <person name="Ohm R.A."/>
            <person name="Martin F."/>
            <person name="Silar P."/>
            <person name="Natvig D.O."/>
            <person name="Lalanne C."/>
            <person name="Gautier V."/>
            <person name="Ament-Velasquez S.L."/>
            <person name="Kruys A."/>
            <person name="Hutchinson M.I."/>
            <person name="Powell A.J."/>
            <person name="Barry K."/>
            <person name="Miller A.N."/>
            <person name="Grigoriev I.V."/>
            <person name="Debuchy R."/>
            <person name="Gladieux P."/>
            <person name="Hiltunen Thoren M."/>
            <person name="Johannesson H."/>
        </authorList>
    </citation>
    <scope>NUCLEOTIDE SEQUENCE [LARGE SCALE GENOMIC DNA]</scope>
    <source>
        <strain evidence="6">CBS 340.73</strain>
    </source>
</reference>
<name>A0AAN6S159_9PEZI</name>
<dbReference type="InterPro" id="IPR005645">
    <property type="entry name" value="FSH-like_dom"/>
</dbReference>
<keyword evidence="6" id="KW-1185">Reference proteome</keyword>
<sequence length="246" mass="26822">MAAANDDSHLPGILCLHGYGTNASILRYQLRSITAPLRGHFRFVFLDGPFEVVNPGPGVPASFAADARPFRRWHSDKTLSSIFGVSPETLRDERLQVRALLQDTLEREKTTPSSPGQEEPGSRPGVIGVMAFSQGAGLAAALCLDPELGKDIKFAVIICALYPAVSLSEDDENTEKNMIDIPSIHVQGTLDTWRGQGTKVLEEYFVRGKVKRIEFRMGHEVPGKPKDAGIVADETLAIWKGVQDGL</sequence>
<evidence type="ECO:0000259" key="4">
    <source>
        <dbReference type="Pfam" id="PF03959"/>
    </source>
</evidence>
<evidence type="ECO:0000313" key="5">
    <source>
        <dbReference type="EMBL" id="KAK3936664.1"/>
    </source>
</evidence>
<evidence type="ECO:0000256" key="3">
    <source>
        <dbReference type="SAM" id="MobiDB-lite"/>
    </source>
</evidence>
<feature type="domain" description="Serine hydrolase" evidence="4">
    <location>
        <begin position="13"/>
        <end position="224"/>
    </location>
</feature>
<gene>
    <name evidence="5" type="ORF">QBC46DRAFT_418459</name>
</gene>
<comment type="similarity">
    <text evidence="1">Belongs to the LovG family.</text>
</comment>
<dbReference type="InterPro" id="IPR029058">
    <property type="entry name" value="AB_hydrolase_fold"/>
</dbReference>
<dbReference type="Proteomes" id="UP001303473">
    <property type="component" value="Unassembled WGS sequence"/>
</dbReference>
<comment type="caution">
    <text evidence="5">The sequence shown here is derived from an EMBL/GenBank/DDBJ whole genome shotgun (WGS) entry which is preliminary data.</text>
</comment>
<evidence type="ECO:0000313" key="6">
    <source>
        <dbReference type="Proteomes" id="UP001303473"/>
    </source>
</evidence>
<dbReference type="Gene3D" id="3.40.50.1820">
    <property type="entry name" value="alpha/beta hydrolase"/>
    <property type="match status" value="1"/>
</dbReference>
<evidence type="ECO:0000256" key="1">
    <source>
        <dbReference type="ARBA" id="ARBA00005863"/>
    </source>
</evidence>
<dbReference type="GO" id="GO:0016787">
    <property type="term" value="F:hydrolase activity"/>
    <property type="evidence" value="ECO:0007669"/>
    <property type="project" value="UniProtKB-KW"/>
</dbReference>
<organism evidence="5 6">
    <name type="scientific">Diplogelasinospora grovesii</name>
    <dbReference type="NCBI Taxonomy" id="303347"/>
    <lineage>
        <taxon>Eukaryota</taxon>
        <taxon>Fungi</taxon>
        <taxon>Dikarya</taxon>
        <taxon>Ascomycota</taxon>
        <taxon>Pezizomycotina</taxon>
        <taxon>Sordariomycetes</taxon>
        <taxon>Sordariomycetidae</taxon>
        <taxon>Sordariales</taxon>
        <taxon>Diplogelasinosporaceae</taxon>
        <taxon>Diplogelasinospora</taxon>
    </lineage>
</organism>
<dbReference type="PANTHER" id="PTHR48070:SF3">
    <property type="entry name" value="ESTERASE DBAE-RELATED"/>
    <property type="match status" value="1"/>
</dbReference>
<dbReference type="GO" id="GO:0005737">
    <property type="term" value="C:cytoplasm"/>
    <property type="evidence" value="ECO:0007669"/>
    <property type="project" value="TreeGrafter"/>
</dbReference>
<dbReference type="AlphaFoldDB" id="A0AAN6S159"/>
<dbReference type="Pfam" id="PF03959">
    <property type="entry name" value="FSH1"/>
    <property type="match status" value="1"/>
</dbReference>
<protein>
    <submittedName>
        <fullName evidence="5">Oxidoreductase</fullName>
    </submittedName>
</protein>
<dbReference type="SUPFAM" id="SSF53474">
    <property type="entry name" value="alpha/beta-Hydrolases"/>
    <property type="match status" value="1"/>
</dbReference>
<dbReference type="EMBL" id="MU853876">
    <property type="protein sequence ID" value="KAK3936664.1"/>
    <property type="molecule type" value="Genomic_DNA"/>
</dbReference>
<keyword evidence="2" id="KW-0378">Hydrolase</keyword>
<evidence type="ECO:0000256" key="2">
    <source>
        <dbReference type="ARBA" id="ARBA00022801"/>
    </source>
</evidence>
<dbReference type="InterPro" id="IPR050593">
    <property type="entry name" value="LovG"/>
</dbReference>
<dbReference type="GO" id="GO:0005634">
    <property type="term" value="C:nucleus"/>
    <property type="evidence" value="ECO:0007669"/>
    <property type="project" value="TreeGrafter"/>
</dbReference>
<dbReference type="PANTHER" id="PTHR48070">
    <property type="entry name" value="ESTERASE OVCA2"/>
    <property type="match status" value="1"/>
</dbReference>
<proteinExistence type="inferred from homology"/>
<accession>A0AAN6S159</accession>
<dbReference type="GO" id="GO:0044550">
    <property type="term" value="P:secondary metabolite biosynthetic process"/>
    <property type="evidence" value="ECO:0007669"/>
    <property type="project" value="TreeGrafter"/>
</dbReference>
<feature type="region of interest" description="Disordered" evidence="3">
    <location>
        <begin position="103"/>
        <end position="126"/>
    </location>
</feature>